<comment type="caution">
    <text evidence="6">Lacks conserved residue(s) required for the propagation of feature annotation.</text>
</comment>
<evidence type="ECO:0000256" key="2">
    <source>
        <dbReference type="ARBA" id="ARBA00022729"/>
    </source>
</evidence>
<dbReference type="Gene3D" id="2.120.10.70">
    <property type="entry name" value="Fucose-specific lectin"/>
    <property type="match status" value="1"/>
</dbReference>
<dbReference type="PANTHER" id="PTHR14218:SF15">
    <property type="entry name" value="TRIPEPTIDYL-PEPTIDASE 1"/>
    <property type="match status" value="1"/>
</dbReference>
<gene>
    <name evidence="8" type="ORF">BDV24DRAFT_166428</name>
</gene>
<keyword evidence="2" id="KW-0732">Signal</keyword>
<feature type="domain" description="Peptidase S53" evidence="7">
    <location>
        <begin position="1"/>
        <end position="269"/>
    </location>
</feature>
<dbReference type="PROSITE" id="PS51695">
    <property type="entry name" value="SEDOLISIN"/>
    <property type="match status" value="1"/>
</dbReference>
<evidence type="ECO:0000256" key="3">
    <source>
        <dbReference type="ARBA" id="ARBA00022801"/>
    </source>
</evidence>
<dbReference type="PROSITE" id="PS00138">
    <property type="entry name" value="SUBTILASE_SER"/>
    <property type="match status" value="1"/>
</dbReference>
<dbReference type="InterPro" id="IPR023828">
    <property type="entry name" value="Peptidase_S8_Ser-AS"/>
</dbReference>
<dbReference type="SUPFAM" id="SSF89372">
    <property type="entry name" value="Fucose-specific lectin"/>
    <property type="match status" value="1"/>
</dbReference>
<evidence type="ECO:0000256" key="5">
    <source>
        <dbReference type="ARBA" id="ARBA00023145"/>
    </source>
</evidence>
<dbReference type="Pfam" id="PF26607">
    <property type="entry name" value="DUF8189"/>
    <property type="match status" value="2"/>
</dbReference>
<evidence type="ECO:0000313" key="8">
    <source>
        <dbReference type="EMBL" id="KAE8338223.1"/>
    </source>
</evidence>
<dbReference type="GO" id="GO:0046872">
    <property type="term" value="F:metal ion binding"/>
    <property type="evidence" value="ECO:0007669"/>
    <property type="project" value="UniProtKB-UniRule"/>
</dbReference>
<dbReference type="PANTHER" id="PTHR14218">
    <property type="entry name" value="PROTEASE S8 TRIPEPTIDYL PEPTIDASE I CLN2"/>
    <property type="match status" value="1"/>
</dbReference>
<accession>A0A5N6Y075</accession>
<feature type="binding site" evidence="6">
    <location>
        <position position="227"/>
    </location>
    <ligand>
        <name>Ca(2+)</name>
        <dbReference type="ChEBI" id="CHEBI:29108"/>
    </ligand>
</feature>
<proteinExistence type="predicted"/>
<feature type="binding site" evidence="6">
    <location>
        <position position="228"/>
    </location>
    <ligand>
        <name>Ca(2+)</name>
        <dbReference type="ChEBI" id="CHEBI:29108"/>
    </ligand>
</feature>
<keyword evidence="1" id="KW-0645">Protease</keyword>
<dbReference type="InterPro" id="IPR058502">
    <property type="entry name" value="PLL-like_beta-prop"/>
</dbReference>
<organism evidence="8">
    <name type="scientific">Aspergillus arachidicola</name>
    <dbReference type="NCBI Taxonomy" id="656916"/>
    <lineage>
        <taxon>Eukaryota</taxon>
        <taxon>Fungi</taxon>
        <taxon>Dikarya</taxon>
        <taxon>Ascomycota</taxon>
        <taxon>Pezizomycotina</taxon>
        <taxon>Eurotiomycetes</taxon>
        <taxon>Eurotiomycetidae</taxon>
        <taxon>Eurotiales</taxon>
        <taxon>Aspergillaceae</taxon>
        <taxon>Aspergillus</taxon>
        <taxon>Aspergillus subgen. Circumdati</taxon>
    </lineage>
</organism>
<name>A0A5N6Y075_9EURO</name>
<feature type="binding site" evidence="6">
    <location>
        <position position="247"/>
    </location>
    <ligand>
        <name>Ca(2+)</name>
        <dbReference type="ChEBI" id="CHEBI:29108"/>
    </ligand>
</feature>
<protein>
    <submittedName>
        <fullName evidence="8">Peptidase S8/S53 domain-containing protein</fullName>
    </submittedName>
</protein>
<dbReference type="Gene3D" id="3.40.50.200">
    <property type="entry name" value="Peptidase S8/S53 domain"/>
    <property type="match status" value="1"/>
</dbReference>
<keyword evidence="5" id="KW-0865">Zymogen</keyword>
<dbReference type="InterPro" id="IPR050819">
    <property type="entry name" value="Tripeptidyl-peptidase_I"/>
</dbReference>
<dbReference type="Proteomes" id="UP000325558">
    <property type="component" value="Unassembled WGS sequence"/>
</dbReference>
<evidence type="ECO:0000259" key="7">
    <source>
        <dbReference type="PROSITE" id="PS51695"/>
    </source>
</evidence>
<keyword evidence="6" id="KW-0106">Calcium</keyword>
<dbReference type="GO" id="GO:0008240">
    <property type="term" value="F:tripeptidyl-peptidase activity"/>
    <property type="evidence" value="ECO:0007669"/>
    <property type="project" value="TreeGrafter"/>
</dbReference>
<dbReference type="AlphaFoldDB" id="A0A5N6Y075"/>
<evidence type="ECO:0000256" key="6">
    <source>
        <dbReference type="PROSITE-ProRule" id="PRU01032"/>
    </source>
</evidence>
<evidence type="ECO:0000256" key="4">
    <source>
        <dbReference type="ARBA" id="ARBA00022825"/>
    </source>
</evidence>
<sequence>MTPGLAQVTIYGVQYSGAGIIDALHEMANPSHGQPLPYQITTSYYFFCDKNVYDALARFAAQGQALFVASGYYGSYNETTGSGAFPPADHPLVTSVGGTELVTSGPGGDWVSETTWSSSGGDYSPRKSDPPFTIPWWQAGMDYTASKGSTTVRNAPDVSMVADSIMVFSNGNWTGFAGTSAAAPLWAGFMALANEQAAMSGRSCVGFANPALWEIGRGGNYHNCFHDITTGNNFNSANPNLYNAVTGYDLCIGWGSPKGQNLIEALIRAQQTEHRTDCSLCLAPSQDGQLEFFAIGGDGSLWHIWQTAVNNGWSVWFSHGGPPGHTFAGSTVPPVVASQADSRLHLFVPSFSGDMWRISQTVVNNGWSDWVSYSRPRGSAFLGPAAIAMNANSRLELFIPAQLGVWHIWQTAINGDWSDWSSELPDMPNEPVPVDGSPALGPSADGCLEMFVLGFDNAVWYIWQTAVNNGWSAPVSHGKPRNGQLQPNR</sequence>
<evidence type="ECO:0000256" key="1">
    <source>
        <dbReference type="ARBA" id="ARBA00022670"/>
    </source>
</evidence>
<dbReference type="GO" id="GO:0004252">
    <property type="term" value="F:serine-type endopeptidase activity"/>
    <property type="evidence" value="ECO:0007669"/>
    <property type="project" value="InterPro"/>
</dbReference>
<keyword evidence="6" id="KW-0479">Metal-binding</keyword>
<dbReference type="GO" id="GO:0006508">
    <property type="term" value="P:proteolysis"/>
    <property type="evidence" value="ECO:0007669"/>
    <property type="project" value="UniProtKB-KW"/>
</dbReference>
<feature type="binding site" evidence="6">
    <location>
        <position position="249"/>
    </location>
    <ligand>
        <name>Ca(2+)</name>
        <dbReference type="ChEBI" id="CHEBI:29108"/>
    </ligand>
</feature>
<dbReference type="OrthoDB" id="406838at2759"/>
<keyword evidence="3" id="KW-0378">Hydrolase</keyword>
<dbReference type="InterPro" id="IPR030400">
    <property type="entry name" value="Sedolisin_dom"/>
</dbReference>
<comment type="cofactor">
    <cofactor evidence="6">
        <name>Ca(2+)</name>
        <dbReference type="ChEBI" id="CHEBI:29108"/>
    </cofactor>
    <text evidence="6">Binds 1 Ca(2+) ion per subunit.</text>
</comment>
<keyword evidence="4" id="KW-0720">Serine protease</keyword>
<dbReference type="InterPro" id="IPR036852">
    <property type="entry name" value="Peptidase_S8/S53_dom_sf"/>
</dbReference>
<dbReference type="EMBL" id="ML737169">
    <property type="protein sequence ID" value="KAE8338223.1"/>
    <property type="molecule type" value="Genomic_DNA"/>
</dbReference>
<reference evidence="8" key="1">
    <citation type="submission" date="2019-04" db="EMBL/GenBank/DDBJ databases">
        <title>Friends and foes A comparative genomics study of 23 Aspergillus species from section Flavi.</title>
        <authorList>
            <consortium name="DOE Joint Genome Institute"/>
            <person name="Kjaerbolling I."/>
            <person name="Vesth T."/>
            <person name="Frisvad J.C."/>
            <person name="Nybo J.L."/>
            <person name="Theobald S."/>
            <person name="Kildgaard S."/>
            <person name="Isbrandt T."/>
            <person name="Kuo A."/>
            <person name="Sato A."/>
            <person name="Lyhne E.K."/>
            <person name="Kogle M.E."/>
            <person name="Wiebenga A."/>
            <person name="Kun R.S."/>
            <person name="Lubbers R.J."/>
            <person name="Makela M.R."/>
            <person name="Barry K."/>
            <person name="Chovatia M."/>
            <person name="Clum A."/>
            <person name="Daum C."/>
            <person name="Haridas S."/>
            <person name="He G."/>
            <person name="LaButti K."/>
            <person name="Lipzen A."/>
            <person name="Mondo S."/>
            <person name="Riley R."/>
            <person name="Salamov A."/>
            <person name="Simmons B.A."/>
            <person name="Magnuson J.K."/>
            <person name="Henrissat B."/>
            <person name="Mortensen U.H."/>
            <person name="Larsen T.O."/>
            <person name="Devries R.P."/>
            <person name="Grigoriev I.V."/>
            <person name="Machida M."/>
            <person name="Baker S.E."/>
            <person name="Andersen M.R."/>
        </authorList>
    </citation>
    <scope>NUCLEOTIDE SEQUENCE</scope>
    <source>
        <strain evidence="8">CBS 117612</strain>
    </source>
</reference>
<dbReference type="SUPFAM" id="SSF52743">
    <property type="entry name" value="Subtilisin-like"/>
    <property type="match status" value="1"/>
</dbReference>